<evidence type="ECO:0000256" key="1">
    <source>
        <dbReference type="ARBA" id="ARBA00023016"/>
    </source>
</evidence>
<dbReference type="InterPro" id="IPR001436">
    <property type="entry name" value="Alpha-crystallin/sHSP_animal"/>
</dbReference>
<evidence type="ECO:0000259" key="7">
    <source>
        <dbReference type="PROSITE" id="PS01031"/>
    </source>
</evidence>
<dbReference type="PROSITE" id="PS01031">
    <property type="entry name" value="SHSP"/>
    <property type="match status" value="1"/>
</dbReference>
<dbReference type="SUPFAM" id="SSF49764">
    <property type="entry name" value="HSP20-like chaperones"/>
    <property type="match status" value="1"/>
</dbReference>
<feature type="binding site" evidence="3">
    <location>
        <position position="104"/>
    </location>
    <ligand>
        <name>Zn(2+)</name>
        <dbReference type="ChEBI" id="CHEBI:29105"/>
        <label>1</label>
    </ligand>
</feature>
<dbReference type="PANTHER" id="PTHR45640">
    <property type="entry name" value="HEAT SHOCK PROTEIN HSP-12.2-RELATED"/>
    <property type="match status" value="1"/>
</dbReference>
<feature type="binding site" evidence="3">
    <location>
        <position position="106"/>
    </location>
    <ligand>
        <name>Zn(2+)</name>
        <dbReference type="ChEBI" id="CHEBI:29105"/>
        <label>1</label>
    </ligand>
</feature>
<feature type="domain" description="SHSP" evidence="7">
    <location>
        <begin position="55"/>
        <end position="166"/>
    </location>
</feature>
<dbReference type="InterPro" id="IPR002068">
    <property type="entry name" value="A-crystallin/Hsp20_dom"/>
</dbReference>
<dbReference type="Gene3D" id="2.60.40.790">
    <property type="match status" value="1"/>
</dbReference>
<dbReference type="GO" id="GO:0005737">
    <property type="term" value="C:cytoplasm"/>
    <property type="evidence" value="ECO:0007669"/>
    <property type="project" value="TreeGrafter"/>
</dbReference>
<dbReference type="GO" id="GO:0009408">
    <property type="term" value="P:response to heat"/>
    <property type="evidence" value="ECO:0007669"/>
    <property type="project" value="UniProtKB-ARBA"/>
</dbReference>
<evidence type="ECO:0000256" key="5">
    <source>
        <dbReference type="RuleBase" id="RU003616"/>
    </source>
</evidence>
<organism evidence="8">
    <name type="scientific">Actias selene</name>
    <name type="common">Indian moon moth</name>
    <dbReference type="NCBI Taxonomy" id="37776"/>
    <lineage>
        <taxon>Eukaryota</taxon>
        <taxon>Metazoa</taxon>
        <taxon>Ecdysozoa</taxon>
        <taxon>Arthropoda</taxon>
        <taxon>Hexapoda</taxon>
        <taxon>Insecta</taxon>
        <taxon>Pterygota</taxon>
        <taxon>Neoptera</taxon>
        <taxon>Endopterygota</taxon>
        <taxon>Lepidoptera</taxon>
        <taxon>Glossata</taxon>
        <taxon>Ditrysia</taxon>
        <taxon>Bombycoidea</taxon>
        <taxon>Saturniidae</taxon>
        <taxon>Saturniinae</taxon>
        <taxon>Saturniini</taxon>
        <taxon>Actias</taxon>
    </lineage>
</organism>
<evidence type="ECO:0000256" key="6">
    <source>
        <dbReference type="SAM" id="MobiDB-lite"/>
    </source>
</evidence>
<keyword evidence="3" id="KW-0479">Metal-binding</keyword>
<dbReference type="AlphaFoldDB" id="A0A0P0CJ81"/>
<dbReference type="GO" id="GO:0051082">
    <property type="term" value="F:unfolded protein binding"/>
    <property type="evidence" value="ECO:0007669"/>
    <property type="project" value="TreeGrafter"/>
</dbReference>
<dbReference type="PRINTS" id="PR00299">
    <property type="entry name" value="ACRYSTALLIN"/>
</dbReference>
<dbReference type="Pfam" id="PF00011">
    <property type="entry name" value="HSP20"/>
    <property type="match status" value="1"/>
</dbReference>
<accession>A0A0P0CJ81</accession>
<dbReference type="GO" id="GO:0005634">
    <property type="term" value="C:nucleus"/>
    <property type="evidence" value="ECO:0007669"/>
    <property type="project" value="TreeGrafter"/>
</dbReference>
<dbReference type="InterPro" id="IPR008978">
    <property type="entry name" value="HSP20-like_chaperone"/>
</dbReference>
<dbReference type="InterPro" id="IPR055269">
    <property type="entry name" value="Alpha-crystallin/HSP_16"/>
</dbReference>
<feature type="binding site" evidence="3">
    <location>
        <position position="111"/>
    </location>
    <ligand>
        <name>Zn(2+)</name>
        <dbReference type="ChEBI" id="CHEBI:29105"/>
        <label>1</label>
    </ligand>
</feature>
<feature type="compositionally biased region" description="Basic and acidic residues" evidence="6">
    <location>
        <begin position="169"/>
        <end position="186"/>
    </location>
</feature>
<dbReference type="EMBL" id="KR137569">
    <property type="protein sequence ID" value="ALI87024.1"/>
    <property type="molecule type" value="mRNA"/>
</dbReference>
<dbReference type="PANTHER" id="PTHR45640:SF13">
    <property type="entry name" value="HEAT SHOCK PROTEIN 22-RELATED"/>
    <property type="match status" value="1"/>
</dbReference>
<evidence type="ECO:0000256" key="3">
    <source>
        <dbReference type="PIRSR" id="PIRSR036514-1"/>
    </source>
</evidence>
<protein>
    <submittedName>
        <fullName evidence="8">Heat shock protein sHSP 20.8</fullName>
    </submittedName>
</protein>
<dbReference type="CDD" id="cd06526">
    <property type="entry name" value="metazoan_ACD"/>
    <property type="match status" value="1"/>
</dbReference>
<name>A0A0P0CJ81_9NEOP</name>
<dbReference type="PIRSF" id="PIRSF036514">
    <property type="entry name" value="Sm_HSP_B1"/>
    <property type="match status" value="1"/>
</dbReference>
<comment type="similarity">
    <text evidence="2 4 5">Belongs to the small heat shock protein (HSP20) family.</text>
</comment>
<reference evidence="8" key="1">
    <citation type="submission" date="2015-04" db="EMBL/GenBank/DDBJ databases">
        <title>Cloning and expression profile analysis of a sHSP 20.8 gene in Actias selene (Lepidoptera: Saturniidae).</title>
        <authorList>
            <person name="Qian C."/>
            <person name="Wang F."/>
            <person name="Zhang C.F."/>
            <person name="Zhu B.J."/>
            <person name="Wang L."/>
        </authorList>
    </citation>
    <scope>NUCLEOTIDE SEQUENCE</scope>
</reference>
<keyword evidence="3" id="KW-0862">Zinc</keyword>
<feature type="region of interest" description="Disordered" evidence="6">
    <location>
        <begin position="153"/>
        <end position="186"/>
    </location>
</feature>
<proteinExistence type="evidence at transcript level"/>
<keyword evidence="1 8" id="KW-0346">Stress response</keyword>
<sequence>MSLLPFVLGDWPRVRHNHWPSRLVDQDFGLALTPNDMLAAVACPVLSEDYFRPWRQLAAASRDLGSSIKADKDKFQVNLDVQHFSPEEVSVKTADGYIVVEGKHEEKKDEHGYISRQFVRRYALPEGAAPETVESRLSSDGVLTITAPRKVPDAVKGERKVPIAQTGPVRKEIKDQSEGTQDAENK</sequence>
<evidence type="ECO:0000313" key="8">
    <source>
        <dbReference type="EMBL" id="ALI87024.1"/>
    </source>
</evidence>
<dbReference type="GO" id="GO:0046872">
    <property type="term" value="F:metal ion binding"/>
    <property type="evidence" value="ECO:0007669"/>
    <property type="project" value="UniProtKB-KW"/>
</dbReference>
<evidence type="ECO:0000256" key="4">
    <source>
        <dbReference type="PROSITE-ProRule" id="PRU00285"/>
    </source>
</evidence>
<evidence type="ECO:0000256" key="2">
    <source>
        <dbReference type="PIRNR" id="PIRNR036514"/>
    </source>
</evidence>
<dbReference type="GO" id="GO:0042026">
    <property type="term" value="P:protein refolding"/>
    <property type="evidence" value="ECO:0007669"/>
    <property type="project" value="TreeGrafter"/>
</dbReference>